<protein>
    <recommendedName>
        <fullName evidence="3">Amidase</fullName>
    </recommendedName>
</protein>
<evidence type="ECO:0000313" key="1">
    <source>
        <dbReference type="EMBL" id="CAI4214031.1"/>
    </source>
</evidence>
<evidence type="ECO:0008006" key="3">
    <source>
        <dbReference type="Google" id="ProtNLM"/>
    </source>
</evidence>
<comment type="caution">
    <text evidence="1">The sequence shown here is derived from an EMBL/GenBank/DDBJ whole genome shotgun (WGS) entry which is preliminary data.</text>
</comment>
<keyword evidence="2" id="KW-1185">Reference proteome</keyword>
<dbReference type="AlphaFoldDB" id="A0A9P1H257"/>
<dbReference type="Gene3D" id="3.90.1300.10">
    <property type="entry name" value="Amidase signature (AS) domain"/>
    <property type="match status" value="1"/>
</dbReference>
<accession>A0A9P1H257</accession>
<dbReference type="PANTHER" id="PTHR42678:SF37">
    <property type="entry name" value="AMIDASE C869.01-RELATED"/>
    <property type="match status" value="1"/>
</dbReference>
<evidence type="ECO:0000313" key="2">
    <source>
        <dbReference type="Proteomes" id="UP000838763"/>
    </source>
</evidence>
<dbReference type="Proteomes" id="UP000838763">
    <property type="component" value="Unassembled WGS sequence"/>
</dbReference>
<organism evidence="1 2">
    <name type="scientific">Parascedosporium putredinis</name>
    <dbReference type="NCBI Taxonomy" id="1442378"/>
    <lineage>
        <taxon>Eukaryota</taxon>
        <taxon>Fungi</taxon>
        <taxon>Dikarya</taxon>
        <taxon>Ascomycota</taxon>
        <taxon>Pezizomycotina</taxon>
        <taxon>Sordariomycetes</taxon>
        <taxon>Hypocreomycetidae</taxon>
        <taxon>Microascales</taxon>
        <taxon>Microascaceae</taxon>
        <taxon>Parascedosporium</taxon>
    </lineage>
</organism>
<dbReference type="InterPro" id="IPR036928">
    <property type="entry name" value="AS_sf"/>
</dbReference>
<name>A0A9P1H257_9PEZI</name>
<dbReference type="PANTHER" id="PTHR42678">
    <property type="entry name" value="AMIDASE"/>
    <property type="match status" value="1"/>
</dbReference>
<reference evidence="1" key="1">
    <citation type="submission" date="2022-11" db="EMBL/GenBank/DDBJ databases">
        <authorList>
            <person name="Scott C."/>
            <person name="Bruce N."/>
        </authorList>
    </citation>
    <scope>NUCLEOTIDE SEQUENCE</scope>
</reference>
<dbReference type="OrthoDB" id="566138at2759"/>
<gene>
    <name evidence="1" type="ORF">PPNO1_LOCUS3764</name>
</gene>
<dbReference type="EMBL" id="CALLCH030000010">
    <property type="protein sequence ID" value="CAI4214031.1"/>
    <property type="molecule type" value="Genomic_DNA"/>
</dbReference>
<proteinExistence type="predicted"/>
<sequence>MLTRRLPQDTPYESFVSDKSALKGARFAMPWKRVWELASEKEYPYNIFMKTIDRIRDAGAEVYEHVDFPSAEDIISPGKWDWNYPDDPAKSELTVVKVDFYNDLKDYLASLAENPLSLKGVEDIIEFNKRHPKEEGAWPDLHGAWPTGQDTFHHVAETRGRKDDTYKSALAYIRQKSREEGIDAVINAKGEPLDGILIPIQVDSGVANQVAAKAGASAYQPILHHLVPAG</sequence>